<dbReference type="Proteomes" id="UP001148614">
    <property type="component" value="Unassembled WGS sequence"/>
</dbReference>
<dbReference type="GO" id="GO:0006357">
    <property type="term" value="P:regulation of transcription by RNA polymerase II"/>
    <property type="evidence" value="ECO:0007669"/>
    <property type="project" value="TreeGrafter"/>
</dbReference>
<dbReference type="GO" id="GO:0005634">
    <property type="term" value="C:nucleus"/>
    <property type="evidence" value="ECO:0007669"/>
    <property type="project" value="UniProtKB-SubCell"/>
</dbReference>
<evidence type="ECO:0000256" key="6">
    <source>
        <dbReference type="ARBA" id="ARBA00023163"/>
    </source>
</evidence>
<keyword evidence="2" id="KW-0479">Metal-binding</keyword>
<dbReference type="VEuPathDB" id="FungiDB:F4678DRAFT_458346"/>
<feature type="region of interest" description="Disordered" evidence="9">
    <location>
        <begin position="539"/>
        <end position="570"/>
    </location>
</feature>
<evidence type="ECO:0000256" key="8">
    <source>
        <dbReference type="PROSITE-ProRule" id="PRU00042"/>
    </source>
</evidence>
<feature type="compositionally biased region" description="Polar residues" evidence="9">
    <location>
        <begin position="151"/>
        <end position="160"/>
    </location>
</feature>
<dbReference type="AlphaFoldDB" id="A0A9W8N9P6"/>
<evidence type="ECO:0000256" key="1">
    <source>
        <dbReference type="ARBA" id="ARBA00004123"/>
    </source>
</evidence>
<dbReference type="InterPro" id="IPR013087">
    <property type="entry name" value="Znf_C2H2_type"/>
</dbReference>
<keyword evidence="3 8" id="KW-0863">Zinc-finger</keyword>
<evidence type="ECO:0000259" key="10">
    <source>
        <dbReference type="PROSITE" id="PS50157"/>
    </source>
</evidence>
<dbReference type="SMART" id="SM00355">
    <property type="entry name" value="ZnF_C2H2"/>
    <property type="match status" value="3"/>
</dbReference>
<evidence type="ECO:0000256" key="4">
    <source>
        <dbReference type="ARBA" id="ARBA00022833"/>
    </source>
</evidence>
<dbReference type="EMBL" id="JANPWZ010001661">
    <property type="protein sequence ID" value="KAJ3564107.1"/>
    <property type="molecule type" value="Genomic_DNA"/>
</dbReference>
<organism evidence="11 12">
    <name type="scientific">Xylaria arbuscula</name>
    <dbReference type="NCBI Taxonomy" id="114810"/>
    <lineage>
        <taxon>Eukaryota</taxon>
        <taxon>Fungi</taxon>
        <taxon>Dikarya</taxon>
        <taxon>Ascomycota</taxon>
        <taxon>Pezizomycotina</taxon>
        <taxon>Sordariomycetes</taxon>
        <taxon>Xylariomycetidae</taxon>
        <taxon>Xylariales</taxon>
        <taxon>Xylariaceae</taxon>
        <taxon>Xylaria</taxon>
    </lineage>
</organism>
<evidence type="ECO:0000313" key="12">
    <source>
        <dbReference type="Proteomes" id="UP001148614"/>
    </source>
</evidence>
<evidence type="ECO:0000313" key="11">
    <source>
        <dbReference type="EMBL" id="KAJ3564107.1"/>
    </source>
</evidence>
<sequence length="789" mass="88845">MSNPRRTAALTPLDTNVRDGLRLKSNVALRKGATFHSPVTPPSSPPCAAALKAPSLPRRSQTNLDDVVGAHVRRAALNIGKFEDIITAADDERKSGRHIYHDDSLPVPRGFLNHTVMGDKMAMESLSPDSERRVLRPRTRRSSNHHESDSGLGSSIVSTVQKRKEGRASAITRSINTSRTESLPRLSSRAVNRIHEHTLKPLLAKSELKDFHPIVLDCPRRIQENQIICLRDLEKTLIFMAPVSRLLKDSGVWGVTYRSLCLKERAKSAKLYLDFCTTSIRCIQATVEYLSDREQTRPHDRPYNSGYFIDLIEQIRQHARQIQETRERLASGEEPSEMDVDPYVLQVDPHNYSVTEQLFSSEQLKLVGGLANTGRPAELVRVKKDGKAVSIRTGEVVEDLEAPNEVPRFKRSMSQQAEDEDEIMRSMARRKKNPTPEELAPKKCTHPGCSKEFKRACDLTKHEKTHSRPWKCPIPTCKYHEYGWPTEKEMARHVNDKHSSAPEMFECQFKPCPYKSKRESNCKQHMEKAHGWTYKRSKAPKTMTSKPGCSSKPTPLLNNLPTPSSDHTDPILTPHEDTYLPTFEDNQDLFPTYPTSEEFNATLFDNQTFDSDISLDFSPVESFSPIESGTPSTDAGQFNTYQELSPDITGQFEDIYGAHVRLPTPTYSIYNKTMPEAFDNFNTAMCPPVAQPHFSPSGHGNTMLYTPVSMVDIDEGFDDFNPVGNAQFGGDFTLYPSNNPGKSSDFDPALFGTVPPSMTADYAQPQPQDLNFDFNMDWTSADMQGFLNQ</sequence>
<evidence type="ECO:0000256" key="3">
    <source>
        <dbReference type="ARBA" id="ARBA00022771"/>
    </source>
</evidence>
<feature type="compositionally biased region" description="Polar residues" evidence="9">
    <location>
        <begin position="171"/>
        <end position="181"/>
    </location>
</feature>
<dbReference type="PROSITE" id="PS50157">
    <property type="entry name" value="ZINC_FINGER_C2H2_2"/>
    <property type="match status" value="1"/>
</dbReference>
<evidence type="ECO:0000256" key="5">
    <source>
        <dbReference type="ARBA" id="ARBA00023015"/>
    </source>
</evidence>
<proteinExistence type="predicted"/>
<dbReference type="GO" id="GO:0008270">
    <property type="term" value="F:zinc ion binding"/>
    <property type="evidence" value="ECO:0007669"/>
    <property type="project" value="UniProtKB-KW"/>
</dbReference>
<protein>
    <recommendedName>
        <fullName evidence="10">C2H2-type domain-containing protein</fullName>
    </recommendedName>
</protein>
<comment type="subcellular location">
    <subcellularLocation>
        <location evidence="1">Nucleus</location>
    </subcellularLocation>
</comment>
<dbReference type="PANTHER" id="PTHR46179">
    <property type="entry name" value="ZINC FINGER PROTEIN"/>
    <property type="match status" value="1"/>
</dbReference>
<keyword evidence="7" id="KW-0539">Nucleus</keyword>
<feature type="region of interest" description="Disordered" evidence="9">
    <location>
        <begin position="122"/>
        <end position="182"/>
    </location>
</feature>
<keyword evidence="5" id="KW-0805">Transcription regulation</keyword>
<dbReference type="PROSITE" id="PS00028">
    <property type="entry name" value="ZINC_FINGER_C2H2_1"/>
    <property type="match status" value="1"/>
</dbReference>
<accession>A0A9W8N9P6</accession>
<dbReference type="InterPro" id="IPR051061">
    <property type="entry name" value="Zinc_finger_trans_reg"/>
</dbReference>
<evidence type="ECO:0000256" key="7">
    <source>
        <dbReference type="ARBA" id="ARBA00023242"/>
    </source>
</evidence>
<evidence type="ECO:0000256" key="9">
    <source>
        <dbReference type="SAM" id="MobiDB-lite"/>
    </source>
</evidence>
<gene>
    <name evidence="11" type="ORF">NPX13_g7960</name>
</gene>
<comment type="caution">
    <text evidence="11">The sequence shown here is derived from an EMBL/GenBank/DDBJ whole genome shotgun (WGS) entry which is preliminary data.</text>
</comment>
<dbReference type="PANTHER" id="PTHR46179:SF13">
    <property type="entry name" value="C2H2-TYPE DOMAIN-CONTAINING PROTEIN"/>
    <property type="match status" value="1"/>
</dbReference>
<keyword evidence="4" id="KW-0862">Zinc</keyword>
<feature type="compositionally biased region" description="Low complexity" evidence="9">
    <location>
        <begin position="550"/>
        <end position="565"/>
    </location>
</feature>
<keyword evidence="12" id="KW-1185">Reference proteome</keyword>
<keyword evidence="6" id="KW-0804">Transcription</keyword>
<evidence type="ECO:0000256" key="2">
    <source>
        <dbReference type="ARBA" id="ARBA00022723"/>
    </source>
</evidence>
<reference evidence="11" key="1">
    <citation type="submission" date="2022-07" db="EMBL/GenBank/DDBJ databases">
        <title>Genome Sequence of Xylaria arbuscula.</title>
        <authorList>
            <person name="Buettner E."/>
        </authorList>
    </citation>
    <scope>NUCLEOTIDE SEQUENCE</scope>
    <source>
        <strain evidence="11">VT107</strain>
    </source>
</reference>
<name>A0A9W8N9P6_9PEZI</name>
<dbReference type="Gene3D" id="3.30.160.60">
    <property type="entry name" value="Classic Zinc Finger"/>
    <property type="match status" value="1"/>
</dbReference>
<feature type="domain" description="C2H2-type" evidence="10">
    <location>
        <begin position="442"/>
        <end position="471"/>
    </location>
</feature>